<dbReference type="EMBL" id="MN740452">
    <property type="protein sequence ID" value="QHU27181.1"/>
    <property type="molecule type" value="Genomic_DNA"/>
</dbReference>
<reference evidence="1" key="1">
    <citation type="journal article" date="2020" name="Nature">
        <title>Giant virus diversity and host interactions through global metagenomics.</title>
        <authorList>
            <person name="Schulz F."/>
            <person name="Roux S."/>
            <person name="Paez-Espino D."/>
            <person name="Jungbluth S."/>
            <person name="Walsh D.A."/>
            <person name="Denef V.J."/>
            <person name="McMahon K.D."/>
            <person name="Konstantinidis K.T."/>
            <person name="Eloe-Fadrosh E.A."/>
            <person name="Kyrpides N.C."/>
            <person name="Woyke T."/>
        </authorList>
    </citation>
    <scope>NUCLEOTIDE SEQUENCE</scope>
    <source>
        <strain evidence="1">GVMAG-M-3300027763-16</strain>
    </source>
</reference>
<protein>
    <recommendedName>
        <fullName evidence="2">Glycosyltransferase 2-like domain-containing protein</fullName>
    </recommendedName>
</protein>
<name>A0A6C0LBW7_9ZZZZ</name>
<proteinExistence type="predicted"/>
<evidence type="ECO:0008006" key="2">
    <source>
        <dbReference type="Google" id="ProtNLM"/>
    </source>
</evidence>
<evidence type="ECO:0000313" key="1">
    <source>
        <dbReference type="EMBL" id="QHU27181.1"/>
    </source>
</evidence>
<dbReference type="AlphaFoldDB" id="A0A6C0LBW7"/>
<sequence length="252" mass="29921">MTDKTFGFIILRHVNSSITNTYWIRCYDSIRKYYPENTILIIDDNSNQNIIHSRGKEKILYNTHIINSEYPQRGELLPYFYYLNNKLFDIAIIIHDSVFINKYIPIEDIQVDKYNFLWDFEHDWDQEGDELRIIERFNNNKELIDFHNNKNLWKGCFGCMSIITHDYLTYINSKYDISKILDCVLTRYNRCSFERVIACMLQLNGKCQASKSVSSSAYSLLGNIHSYCPWGVNINETDKYSHLPIIKVWTGR</sequence>
<organism evidence="1">
    <name type="scientific">viral metagenome</name>
    <dbReference type="NCBI Taxonomy" id="1070528"/>
    <lineage>
        <taxon>unclassified sequences</taxon>
        <taxon>metagenomes</taxon>
        <taxon>organismal metagenomes</taxon>
    </lineage>
</organism>
<accession>A0A6C0LBW7</accession>